<dbReference type="InterPro" id="IPR013766">
    <property type="entry name" value="Thioredoxin_domain"/>
</dbReference>
<keyword evidence="3" id="KW-1015">Disulfide bond</keyword>
<dbReference type="PANTHER" id="PTHR42852:SF6">
    <property type="entry name" value="THIOL:DISULFIDE INTERCHANGE PROTEIN DSBE"/>
    <property type="match status" value="1"/>
</dbReference>
<dbReference type="GO" id="GO:0016209">
    <property type="term" value="F:antioxidant activity"/>
    <property type="evidence" value="ECO:0007669"/>
    <property type="project" value="InterPro"/>
</dbReference>
<dbReference type="EMBL" id="ATDL01000022">
    <property type="protein sequence ID" value="ERJ57612.1"/>
    <property type="molecule type" value="Genomic_DNA"/>
</dbReference>
<dbReference type="InterPro" id="IPR017937">
    <property type="entry name" value="Thioredoxin_CS"/>
</dbReference>
<dbReference type="InterPro" id="IPR036249">
    <property type="entry name" value="Thioredoxin-like_sf"/>
</dbReference>
<name>U2HQ77_9SPHI</name>
<dbReference type="PANTHER" id="PTHR42852">
    <property type="entry name" value="THIOL:DISULFIDE INTERCHANGE PROTEIN DSBE"/>
    <property type="match status" value="1"/>
</dbReference>
<keyword evidence="4" id="KW-0676">Redox-active center</keyword>
<evidence type="ECO:0000256" key="4">
    <source>
        <dbReference type="ARBA" id="ARBA00023284"/>
    </source>
</evidence>
<dbReference type="InterPro" id="IPR050553">
    <property type="entry name" value="Thioredoxin_ResA/DsbE_sf"/>
</dbReference>
<accession>U2HQ77</accession>
<dbReference type="GO" id="GO:0030313">
    <property type="term" value="C:cell envelope"/>
    <property type="evidence" value="ECO:0007669"/>
    <property type="project" value="UniProtKB-SubCell"/>
</dbReference>
<dbReference type="eggNOG" id="COG0526">
    <property type="taxonomic scope" value="Bacteria"/>
</dbReference>
<dbReference type="PATRIC" id="fig|1346330.5.peg.4350"/>
<organism evidence="6 7">
    <name type="scientific">Sphingobacterium paucimobilis HER1398</name>
    <dbReference type="NCBI Taxonomy" id="1346330"/>
    <lineage>
        <taxon>Bacteria</taxon>
        <taxon>Pseudomonadati</taxon>
        <taxon>Bacteroidota</taxon>
        <taxon>Sphingobacteriia</taxon>
        <taxon>Sphingobacteriales</taxon>
        <taxon>Sphingobacteriaceae</taxon>
        <taxon>Sphingobacterium</taxon>
    </lineage>
</organism>
<evidence type="ECO:0000256" key="3">
    <source>
        <dbReference type="ARBA" id="ARBA00023157"/>
    </source>
</evidence>
<evidence type="ECO:0000256" key="2">
    <source>
        <dbReference type="ARBA" id="ARBA00022748"/>
    </source>
</evidence>
<dbReference type="Pfam" id="PF00578">
    <property type="entry name" value="AhpC-TSA"/>
    <property type="match status" value="1"/>
</dbReference>
<dbReference type="PROSITE" id="PS00194">
    <property type="entry name" value="THIOREDOXIN_1"/>
    <property type="match status" value="1"/>
</dbReference>
<keyword evidence="2" id="KW-0201">Cytochrome c-type biogenesis</keyword>
<dbReference type="CDD" id="cd02966">
    <property type="entry name" value="TlpA_like_family"/>
    <property type="match status" value="1"/>
</dbReference>
<dbReference type="STRING" id="1346330.M472_02415"/>
<sequence length="362" mass="41502">MGSAQTAKFFQLEGTVPREFKEIILLYYDYNTDDTHLDSTIVEDGKFVFKGSLEGAAYAGLYFKETSEQHNRNACPEFWFYLNAGKTIVDASGGVERGKIVGGDILTQQYLAYEEKLERDKNVFESSTYQKELQKMETLRLELLKAETNLKQIYGVREDLFFNNKISFIKQYPDNPLSLLYLEYVAGQDNNEVDIKALYAGLSDELKKSVRGQKLGLRFQAEILVPGENAFDFAQPDANGKLIKLSDFRGKYVLLDFWASWCVPCRNENPNVLKAYDRFHDKNFEILAVSLDNEKENWLKAIEEDKLPWYHVSDLKGWQNAASTLYAIRGIPANYLIDPQGKIIAQNLRGNELEEKLAEVLK</sequence>
<dbReference type="Pfam" id="PF14289">
    <property type="entry name" value="DUF4369"/>
    <property type="match status" value="1"/>
</dbReference>
<keyword evidence="7" id="KW-1185">Reference proteome</keyword>
<evidence type="ECO:0000313" key="7">
    <source>
        <dbReference type="Proteomes" id="UP000016584"/>
    </source>
</evidence>
<dbReference type="GO" id="GO:0017004">
    <property type="term" value="P:cytochrome complex assembly"/>
    <property type="evidence" value="ECO:0007669"/>
    <property type="project" value="UniProtKB-KW"/>
</dbReference>
<dbReference type="InterPro" id="IPR025380">
    <property type="entry name" value="DUF4369"/>
</dbReference>
<dbReference type="InterPro" id="IPR000866">
    <property type="entry name" value="AhpC/TSA"/>
</dbReference>
<evidence type="ECO:0000259" key="5">
    <source>
        <dbReference type="PROSITE" id="PS51352"/>
    </source>
</evidence>
<dbReference type="AlphaFoldDB" id="U2HQ77"/>
<dbReference type="SUPFAM" id="SSF52833">
    <property type="entry name" value="Thioredoxin-like"/>
    <property type="match status" value="1"/>
</dbReference>
<comment type="caution">
    <text evidence="6">The sequence shown here is derived from an EMBL/GenBank/DDBJ whole genome shotgun (WGS) entry which is preliminary data.</text>
</comment>
<dbReference type="Proteomes" id="UP000016584">
    <property type="component" value="Unassembled WGS sequence"/>
</dbReference>
<feature type="domain" description="Thioredoxin" evidence="5">
    <location>
        <begin position="224"/>
        <end position="362"/>
    </location>
</feature>
<evidence type="ECO:0000313" key="6">
    <source>
        <dbReference type="EMBL" id="ERJ57612.1"/>
    </source>
</evidence>
<dbReference type="PROSITE" id="PS51352">
    <property type="entry name" value="THIOREDOXIN_2"/>
    <property type="match status" value="1"/>
</dbReference>
<dbReference type="GO" id="GO:0016491">
    <property type="term" value="F:oxidoreductase activity"/>
    <property type="evidence" value="ECO:0007669"/>
    <property type="project" value="InterPro"/>
</dbReference>
<comment type="subcellular location">
    <subcellularLocation>
        <location evidence="1">Cell envelope</location>
    </subcellularLocation>
</comment>
<protein>
    <recommendedName>
        <fullName evidence="5">Thioredoxin domain-containing protein</fullName>
    </recommendedName>
</protein>
<gene>
    <name evidence="6" type="ORF">M472_02415</name>
</gene>
<reference evidence="6 7" key="1">
    <citation type="journal article" date="2013" name="Genome Announc.">
        <title>The Draft Genome Sequence of Sphingomonas paucimobilis Strain HER1398 (Proteobacteria), Host to the Giant PAU Phage, Indicates That It Is a Member of the Genus Sphingobacterium (Bacteroidetes).</title>
        <authorList>
            <person name="White R.A.III."/>
            <person name="Suttle C.A."/>
        </authorList>
    </citation>
    <scope>NUCLEOTIDE SEQUENCE [LARGE SCALE GENOMIC DNA]</scope>
    <source>
        <strain evidence="6 7">HER1398</strain>
    </source>
</reference>
<dbReference type="Gene3D" id="3.40.30.10">
    <property type="entry name" value="Glutaredoxin"/>
    <property type="match status" value="1"/>
</dbReference>
<proteinExistence type="predicted"/>
<evidence type="ECO:0000256" key="1">
    <source>
        <dbReference type="ARBA" id="ARBA00004196"/>
    </source>
</evidence>